<sequence length="182" mass="20804">MNKKHRINREIYQTLSQSSLNHFSVIEVRNSIQANSSHFGNNNNARLYVSKQLHLLEKLGLMSSKGSGRSKVFYKTALFHETKFELVEKRSTTSKTTQRVTIDQSAVGTTLEKEKHNIEAELTVTLAEIDEYKKLMNRSEELSCLLKPSYLRTTKKSALLLAKLNVWSDALRVIQENKDATC</sequence>
<name>A0A9X0UM24_VIBME</name>
<organism evidence="1 2">
    <name type="scientific">Vibrio metschnikovii</name>
    <dbReference type="NCBI Taxonomy" id="28172"/>
    <lineage>
        <taxon>Bacteria</taxon>
        <taxon>Pseudomonadati</taxon>
        <taxon>Pseudomonadota</taxon>
        <taxon>Gammaproteobacteria</taxon>
        <taxon>Vibrionales</taxon>
        <taxon>Vibrionaceae</taxon>
        <taxon>Vibrio</taxon>
    </lineage>
</organism>
<reference evidence="1" key="1">
    <citation type="submission" date="2020-08" db="EMBL/GenBank/DDBJ databases">
        <title>Genome Sequencing and Pan-Genome Analysis of Migratory bird Vibrio Strains, Inner Mongolia.</title>
        <authorList>
            <person name="Zheng L."/>
        </authorList>
    </citation>
    <scope>NUCLEOTIDE SEQUENCE</scope>
    <source>
        <strain evidence="1">M13F</strain>
    </source>
</reference>
<gene>
    <name evidence="1" type="ORF">H8Q88_06720</name>
</gene>
<dbReference type="RefSeq" id="WP_187025667.1">
    <property type="nucleotide sequence ID" value="NZ_JACRUP010000002.1"/>
</dbReference>
<proteinExistence type="predicted"/>
<dbReference type="Proteomes" id="UP000615796">
    <property type="component" value="Unassembled WGS sequence"/>
</dbReference>
<keyword evidence="2" id="KW-1185">Reference proteome</keyword>
<evidence type="ECO:0008006" key="3">
    <source>
        <dbReference type="Google" id="ProtNLM"/>
    </source>
</evidence>
<protein>
    <recommendedName>
        <fullName evidence="3">Transcriptional regulator VspR</fullName>
    </recommendedName>
</protein>
<comment type="caution">
    <text evidence="1">The sequence shown here is derived from an EMBL/GenBank/DDBJ whole genome shotgun (WGS) entry which is preliminary data.</text>
</comment>
<evidence type="ECO:0000313" key="2">
    <source>
        <dbReference type="Proteomes" id="UP000615796"/>
    </source>
</evidence>
<dbReference type="EMBL" id="JACRUP010000002">
    <property type="protein sequence ID" value="MBC5850653.1"/>
    <property type="molecule type" value="Genomic_DNA"/>
</dbReference>
<accession>A0A9X0UM24</accession>
<dbReference type="AlphaFoldDB" id="A0A9X0UM24"/>
<evidence type="ECO:0000313" key="1">
    <source>
        <dbReference type="EMBL" id="MBC5850653.1"/>
    </source>
</evidence>